<evidence type="ECO:0000256" key="1">
    <source>
        <dbReference type="SAM" id="MobiDB-lite"/>
    </source>
</evidence>
<organism evidence="4 5">
    <name type="scientific">Pseudocohnilembus persalinus</name>
    <name type="common">Ciliate</name>
    <dbReference type="NCBI Taxonomy" id="266149"/>
    <lineage>
        <taxon>Eukaryota</taxon>
        <taxon>Sar</taxon>
        <taxon>Alveolata</taxon>
        <taxon>Ciliophora</taxon>
        <taxon>Intramacronucleata</taxon>
        <taxon>Oligohymenophorea</taxon>
        <taxon>Scuticociliatia</taxon>
        <taxon>Philasterida</taxon>
        <taxon>Pseudocohnilembidae</taxon>
        <taxon>Pseudocohnilembus</taxon>
    </lineage>
</organism>
<comment type="caution">
    <text evidence="4">The sequence shown here is derived from an EMBL/GenBank/DDBJ whole genome shotgun (WGS) entry which is preliminary data.</text>
</comment>
<dbReference type="PANTHER" id="PTHR10217:SF435">
    <property type="entry name" value="POTASSIUM VOLTAGE-GATED CHANNEL PROTEIN EAG"/>
    <property type="match status" value="1"/>
</dbReference>
<dbReference type="GO" id="GO:0042391">
    <property type="term" value="P:regulation of membrane potential"/>
    <property type="evidence" value="ECO:0007669"/>
    <property type="project" value="TreeGrafter"/>
</dbReference>
<dbReference type="PROSITE" id="PS50042">
    <property type="entry name" value="CNMP_BINDING_3"/>
    <property type="match status" value="1"/>
</dbReference>
<dbReference type="PANTHER" id="PTHR10217">
    <property type="entry name" value="VOLTAGE AND LIGAND GATED POTASSIUM CHANNEL"/>
    <property type="match status" value="1"/>
</dbReference>
<keyword evidence="2" id="KW-0472">Membrane</keyword>
<dbReference type="InterPro" id="IPR018490">
    <property type="entry name" value="cNMP-bd_dom_sf"/>
</dbReference>
<dbReference type="OrthoDB" id="290889at2759"/>
<dbReference type="EMBL" id="LDAU01000007">
    <property type="protein sequence ID" value="KRX11104.1"/>
    <property type="molecule type" value="Genomic_DNA"/>
</dbReference>
<feature type="region of interest" description="Disordered" evidence="1">
    <location>
        <begin position="1"/>
        <end position="43"/>
    </location>
</feature>
<evidence type="ECO:0000313" key="5">
    <source>
        <dbReference type="Proteomes" id="UP000054937"/>
    </source>
</evidence>
<dbReference type="Proteomes" id="UP000054937">
    <property type="component" value="Unassembled WGS sequence"/>
</dbReference>
<accession>A0A0V0R9N2</accession>
<keyword evidence="2" id="KW-0812">Transmembrane</keyword>
<feature type="domain" description="Cyclic nucleotide-binding" evidence="3">
    <location>
        <begin position="253"/>
        <end position="301"/>
    </location>
</feature>
<evidence type="ECO:0000259" key="3">
    <source>
        <dbReference type="PROSITE" id="PS50042"/>
    </source>
</evidence>
<dbReference type="SUPFAM" id="SSF51206">
    <property type="entry name" value="cAMP-binding domain-like"/>
    <property type="match status" value="1"/>
</dbReference>
<feature type="transmembrane region" description="Helical" evidence="2">
    <location>
        <begin position="146"/>
        <end position="171"/>
    </location>
</feature>
<dbReference type="InterPro" id="IPR014710">
    <property type="entry name" value="RmlC-like_jellyroll"/>
</dbReference>
<feature type="compositionally biased region" description="Polar residues" evidence="1">
    <location>
        <begin position="1"/>
        <end position="23"/>
    </location>
</feature>
<protein>
    <submittedName>
        <fullName evidence="4">Cyclic nucleotide-binding protein</fullName>
    </submittedName>
</protein>
<dbReference type="GO" id="GO:0005249">
    <property type="term" value="F:voltage-gated potassium channel activity"/>
    <property type="evidence" value="ECO:0007669"/>
    <property type="project" value="TreeGrafter"/>
</dbReference>
<gene>
    <name evidence="4" type="ORF">PPERSA_05213</name>
</gene>
<dbReference type="InterPro" id="IPR000595">
    <property type="entry name" value="cNMP-bd_dom"/>
</dbReference>
<dbReference type="SUPFAM" id="SSF81324">
    <property type="entry name" value="Voltage-gated potassium channels"/>
    <property type="match status" value="1"/>
</dbReference>
<dbReference type="Pfam" id="PF07885">
    <property type="entry name" value="Ion_trans_2"/>
    <property type="match status" value="1"/>
</dbReference>
<dbReference type="Gene3D" id="1.10.287.70">
    <property type="match status" value="1"/>
</dbReference>
<evidence type="ECO:0000256" key="2">
    <source>
        <dbReference type="SAM" id="Phobius"/>
    </source>
</evidence>
<dbReference type="Gene3D" id="2.60.120.10">
    <property type="entry name" value="Jelly Rolls"/>
    <property type="match status" value="1"/>
</dbReference>
<dbReference type="InParanoid" id="A0A0V0R9N2"/>
<evidence type="ECO:0000313" key="4">
    <source>
        <dbReference type="EMBL" id="KRX11104.1"/>
    </source>
</evidence>
<proteinExistence type="predicted"/>
<name>A0A0V0R9N2_PSEPJ</name>
<reference evidence="4 5" key="1">
    <citation type="journal article" date="2015" name="Sci. Rep.">
        <title>Genome of the facultative scuticociliatosis pathogen Pseudocohnilembus persalinus provides insight into its virulence through horizontal gene transfer.</title>
        <authorList>
            <person name="Xiong J."/>
            <person name="Wang G."/>
            <person name="Cheng J."/>
            <person name="Tian M."/>
            <person name="Pan X."/>
            <person name="Warren A."/>
            <person name="Jiang C."/>
            <person name="Yuan D."/>
            <person name="Miao W."/>
        </authorList>
    </citation>
    <scope>NUCLEOTIDE SEQUENCE [LARGE SCALE GENOMIC DNA]</scope>
    <source>
        <strain evidence="4">36N120E</strain>
    </source>
</reference>
<dbReference type="InterPro" id="IPR050818">
    <property type="entry name" value="KCNH_animal-type"/>
</dbReference>
<dbReference type="InterPro" id="IPR013099">
    <property type="entry name" value="K_chnl_dom"/>
</dbReference>
<keyword evidence="5" id="KW-1185">Reference proteome</keyword>
<dbReference type="GO" id="GO:0005886">
    <property type="term" value="C:plasma membrane"/>
    <property type="evidence" value="ECO:0007669"/>
    <property type="project" value="TreeGrafter"/>
</dbReference>
<dbReference type="CDD" id="cd00038">
    <property type="entry name" value="CAP_ED"/>
    <property type="match status" value="1"/>
</dbReference>
<sequence length="481" mass="57155">MQNSTSISAKKISSQQDKNQNAKNGKKTSLLKKHDNIQNKLKNKNFQKKEEKWDIDQIIKIKNDNIYTTYDRFKAISKYGRLKKISKHMVLKCVEGKRYTGMKSSHYNLINDLSNAVNKQKRFLMKYYWVTVGYGDITPTNTREKIYCIFMTLISCGVFAYAVNTIGQIIITQQQKSAQQKRDKYILNTYMSSKNINKNLQIKMQKYLDFKHQQVDQNAEQAQKILAKMIPKNLRDQFYEQYYGSLIRNSPFLHLNFSKKVQIHLSYYLLDKLFVPGEYLFKQNDNPEYIYILLSGKVDIIFSRDHKQFTAGSIQQVLFEMKHLASFTENRISYCFSCQLQDHDQLNCPLISYNPNKLILVKKTEKIQNNKRQRFYRAENLTFSSLIDNQIIRLITRCVRINSIKEQLKDVGFNNIERLINENLIDKQFFQIVPKYIIPLTQEIGKYFETITQYFDIYVCYHFLFCRKKSDFLIKITYQNK</sequence>
<dbReference type="AlphaFoldDB" id="A0A0V0R9N2"/>
<keyword evidence="2" id="KW-1133">Transmembrane helix</keyword>